<dbReference type="Pfam" id="PF04542">
    <property type="entry name" value="Sigma70_r2"/>
    <property type="match status" value="1"/>
</dbReference>
<dbReference type="InterPro" id="IPR014284">
    <property type="entry name" value="RNA_pol_sigma-70_dom"/>
</dbReference>
<accession>A0AAX3M7I0</accession>
<dbReference type="InterPro" id="IPR013324">
    <property type="entry name" value="RNA_pol_sigma_r3/r4-like"/>
</dbReference>
<dbReference type="EMBL" id="CP117416">
    <property type="protein sequence ID" value="WCT57862.1"/>
    <property type="molecule type" value="Genomic_DNA"/>
</dbReference>
<keyword evidence="5" id="KW-0804">Transcription</keyword>
<dbReference type="SUPFAM" id="SSF88946">
    <property type="entry name" value="Sigma2 domain of RNA polymerase sigma factors"/>
    <property type="match status" value="1"/>
</dbReference>
<dbReference type="Gene3D" id="1.10.1740.10">
    <property type="match status" value="1"/>
</dbReference>
<dbReference type="AlphaFoldDB" id="A0AAX3M7I0"/>
<name>A0AAX3M7I0_9BACL</name>
<dbReference type="GO" id="GO:0016987">
    <property type="term" value="F:sigma factor activity"/>
    <property type="evidence" value="ECO:0007669"/>
    <property type="project" value="UniProtKB-KW"/>
</dbReference>
<dbReference type="GO" id="GO:0006352">
    <property type="term" value="P:DNA-templated transcription initiation"/>
    <property type="evidence" value="ECO:0007669"/>
    <property type="project" value="InterPro"/>
</dbReference>
<evidence type="ECO:0000256" key="1">
    <source>
        <dbReference type="ARBA" id="ARBA00010641"/>
    </source>
</evidence>
<keyword evidence="3" id="KW-0731">Sigma factor</keyword>
<dbReference type="GO" id="GO:0003677">
    <property type="term" value="F:DNA binding"/>
    <property type="evidence" value="ECO:0007669"/>
    <property type="project" value="UniProtKB-KW"/>
</dbReference>
<dbReference type="InterPro" id="IPR039425">
    <property type="entry name" value="RNA_pol_sigma-70-like"/>
</dbReference>
<protein>
    <submittedName>
        <fullName evidence="8">RNA polymerase sigma factor</fullName>
    </submittedName>
</protein>
<evidence type="ECO:0000256" key="2">
    <source>
        <dbReference type="ARBA" id="ARBA00023015"/>
    </source>
</evidence>
<dbReference type="Pfam" id="PF08281">
    <property type="entry name" value="Sigma70_r4_2"/>
    <property type="match status" value="1"/>
</dbReference>
<evidence type="ECO:0000256" key="3">
    <source>
        <dbReference type="ARBA" id="ARBA00023082"/>
    </source>
</evidence>
<reference evidence="8 9" key="1">
    <citation type="submission" date="2023-02" db="EMBL/GenBank/DDBJ databases">
        <title>Genome sequence of Paenibacillus kyungheensis KACC 18744.</title>
        <authorList>
            <person name="Kim S."/>
            <person name="Heo J."/>
            <person name="Kwon S.-W."/>
        </authorList>
    </citation>
    <scope>NUCLEOTIDE SEQUENCE [LARGE SCALE GENOMIC DNA]</scope>
    <source>
        <strain evidence="8 9">KACC 18744</strain>
    </source>
</reference>
<dbReference type="NCBIfam" id="TIGR02937">
    <property type="entry name" value="sigma70-ECF"/>
    <property type="match status" value="1"/>
</dbReference>
<proteinExistence type="inferred from homology"/>
<dbReference type="KEGG" id="pka:PQ456_10210"/>
<feature type="domain" description="RNA polymerase sigma factor 70 region 4 type 2" evidence="7">
    <location>
        <begin position="116"/>
        <end position="166"/>
    </location>
</feature>
<dbReference type="Gene3D" id="1.10.10.10">
    <property type="entry name" value="Winged helix-like DNA-binding domain superfamily/Winged helix DNA-binding domain"/>
    <property type="match status" value="1"/>
</dbReference>
<gene>
    <name evidence="8" type="ORF">PQ456_10210</name>
</gene>
<dbReference type="PANTHER" id="PTHR43133:SF8">
    <property type="entry name" value="RNA POLYMERASE SIGMA FACTOR HI_1459-RELATED"/>
    <property type="match status" value="1"/>
</dbReference>
<dbReference type="InterPro" id="IPR007627">
    <property type="entry name" value="RNA_pol_sigma70_r2"/>
</dbReference>
<evidence type="ECO:0000313" key="8">
    <source>
        <dbReference type="EMBL" id="WCT57862.1"/>
    </source>
</evidence>
<evidence type="ECO:0000313" key="9">
    <source>
        <dbReference type="Proteomes" id="UP001220509"/>
    </source>
</evidence>
<dbReference type="InterPro" id="IPR013325">
    <property type="entry name" value="RNA_pol_sigma_r2"/>
</dbReference>
<evidence type="ECO:0000259" key="6">
    <source>
        <dbReference type="Pfam" id="PF04542"/>
    </source>
</evidence>
<dbReference type="InterPro" id="IPR036388">
    <property type="entry name" value="WH-like_DNA-bd_sf"/>
</dbReference>
<dbReference type="Proteomes" id="UP001220509">
    <property type="component" value="Chromosome"/>
</dbReference>
<evidence type="ECO:0000256" key="4">
    <source>
        <dbReference type="ARBA" id="ARBA00023125"/>
    </source>
</evidence>
<dbReference type="CDD" id="cd06171">
    <property type="entry name" value="Sigma70_r4"/>
    <property type="match status" value="1"/>
</dbReference>
<dbReference type="SUPFAM" id="SSF88659">
    <property type="entry name" value="Sigma3 and sigma4 domains of RNA polymerase sigma factors"/>
    <property type="match status" value="1"/>
</dbReference>
<dbReference type="RefSeq" id="WP_273616022.1">
    <property type="nucleotide sequence ID" value="NZ_CP117416.1"/>
</dbReference>
<evidence type="ECO:0000259" key="7">
    <source>
        <dbReference type="Pfam" id="PF08281"/>
    </source>
</evidence>
<keyword evidence="2" id="KW-0805">Transcription regulation</keyword>
<keyword evidence="9" id="KW-1185">Reference proteome</keyword>
<feature type="domain" description="RNA polymerase sigma-70 region 2" evidence="6">
    <location>
        <begin position="31"/>
        <end position="88"/>
    </location>
</feature>
<comment type="similarity">
    <text evidence="1">Belongs to the sigma-70 factor family. ECF subfamily.</text>
</comment>
<sequence>MTLLHIQPQIDCPAKPINPINEYSKEQMLSLYKYCLSLTGHVADAEDLMQDTFLKILSARQKGLPISEQEAYTIRTARNTWIDTMRRRHYFNNYIEQYPLLLNDSPAQQCPQDIELAVQQLMDLLSPWQQAVFMLRDLFGYSAAETAQRLETTEGAVKAALYRARTILAKNSDCNDESIQLAEDAEILMVLHHYVHALYTGDADQIVQLTLMRMNKATQDVHAVAINLLPSQTEHSSYSFIPVGSNAVHSFALYHKKSYQLSSSQIGKAA</sequence>
<evidence type="ECO:0000256" key="5">
    <source>
        <dbReference type="ARBA" id="ARBA00023163"/>
    </source>
</evidence>
<dbReference type="InterPro" id="IPR013249">
    <property type="entry name" value="RNA_pol_sigma70_r4_t2"/>
</dbReference>
<keyword evidence="4" id="KW-0238">DNA-binding</keyword>
<dbReference type="PANTHER" id="PTHR43133">
    <property type="entry name" value="RNA POLYMERASE ECF-TYPE SIGMA FACTO"/>
    <property type="match status" value="1"/>
</dbReference>
<organism evidence="8 9">
    <name type="scientific">Paenibacillus kyungheensis</name>
    <dbReference type="NCBI Taxonomy" id="1452732"/>
    <lineage>
        <taxon>Bacteria</taxon>
        <taxon>Bacillati</taxon>
        <taxon>Bacillota</taxon>
        <taxon>Bacilli</taxon>
        <taxon>Bacillales</taxon>
        <taxon>Paenibacillaceae</taxon>
        <taxon>Paenibacillus</taxon>
    </lineage>
</organism>